<comment type="function">
    <text evidence="7">Required for chromosome condensation and partitioning.</text>
</comment>
<keyword evidence="2 7" id="KW-0963">Cytoplasm</keyword>
<dbReference type="Gene3D" id="1.20.1060.20">
    <property type="match status" value="1"/>
</dbReference>
<dbReference type="EMBL" id="CP024848">
    <property type="protein sequence ID" value="AXI09054.1"/>
    <property type="molecule type" value="Genomic_DNA"/>
</dbReference>
<reference evidence="10" key="1">
    <citation type="submission" date="2017-11" db="EMBL/GenBank/DDBJ databases">
        <authorList>
            <person name="Zhu W."/>
        </authorList>
    </citation>
    <scope>NUCLEOTIDE SEQUENCE [LARGE SCALE GENOMIC DNA]</scope>
    <source>
        <strain evidence="10">160</strain>
    </source>
</reference>
<dbReference type="InterPro" id="IPR010935">
    <property type="entry name" value="SMC_hinge"/>
</dbReference>
<organism evidence="9 10">
    <name type="scientific">Oceanobacillus zhaokaii</name>
    <dbReference type="NCBI Taxonomy" id="2052660"/>
    <lineage>
        <taxon>Bacteria</taxon>
        <taxon>Bacillati</taxon>
        <taxon>Bacillota</taxon>
        <taxon>Bacilli</taxon>
        <taxon>Bacillales</taxon>
        <taxon>Bacillaceae</taxon>
        <taxon>Oceanobacillus</taxon>
    </lineage>
</organism>
<dbReference type="InterPro" id="IPR027417">
    <property type="entry name" value="P-loop_NTPase"/>
</dbReference>
<dbReference type="GO" id="GO:0005524">
    <property type="term" value="F:ATP binding"/>
    <property type="evidence" value="ECO:0007669"/>
    <property type="project" value="UniProtKB-UniRule"/>
</dbReference>
<dbReference type="CDD" id="cd03278">
    <property type="entry name" value="ABC_SMC_barmotin"/>
    <property type="match status" value="2"/>
</dbReference>
<dbReference type="AlphaFoldDB" id="A0A345PGC4"/>
<keyword evidence="5 7" id="KW-0175">Coiled coil</keyword>
<feature type="coiled-coil region" evidence="7">
    <location>
        <begin position="339"/>
        <end position="475"/>
    </location>
</feature>
<accession>A0A345PGC4</accession>
<evidence type="ECO:0000313" key="10">
    <source>
        <dbReference type="Proteomes" id="UP000253908"/>
    </source>
</evidence>
<gene>
    <name evidence="7 9" type="primary">smc</name>
    <name evidence="9" type="ORF">CUC15_09025</name>
</gene>
<feature type="coiled-coil region" evidence="7">
    <location>
        <begin position="245"/>
        <end position="289"/>
    </location>
</feature>
<evidence type="ECO:0000256" key="1">
    <source>
        <dbReference type="ARBA" id="ARBA00004496"/>
    </source>
</evidence>
<dbReference type="Gene3D" id="3.30.70.1620">
    <property type="match status" value="1"/>
</dbReference>
<comment type="subunit">
    <text evidence="7">Homodimer.</text>
</comment>
<comment type="domain">
    <text evidence="7">Contains large globular domains required for ATP hydrolysis at each terminus and a third globular domain forming a flexible hinge near the middle of the molecule. These domains are separated by coiled-coil structures.</text>
</comment>
<dbReference type="GO" id="GO:0016887">
    <property type="term" value="F:ATP hydrolysis activity"/>
    <property type="evidence" value="ECO:0007669"/>
    <property type="project" value="InterPro"/>
</dbReference>
<evidence type="ECO:0000256" key="2">
    <source>
        <dbReference type="ARBA" id="ARBA00022490"/>
    </source>
</evidence>
<dbReference type="HAMAP" id="MF_01894">
    <property type="entry name" value="Smc_prok"/>
    <property type="match status" value="1"/>
</dbReference>
<comment type="similarity">
    <text evidence="7">Belongs to the SMC family.</text>
</comment>
<dbReference type="InterPro" id="IPR003395">
    <property type="entry name" value="RecF/RecN/SMC_N"/>
</dbReference>
<dbReference type="GO" id="GO:0005737">
    <property type="term" value="C:cytoplasm"/>
    <property type="evidence" value="ECO:0007669"/>
    <property type="project" value="UniProtKB-SubCell"/>
</dbReference>
<dbReference type="FunFam" id="3.40.50.300:FF:000901">
    <property type="entry name" value="Chromosome partition protein Smc"/>
    <property type="match status" value="1"/>
</dbReference>
<dbReference type="GO" id="GO:0005694">
    <property type="term" value="C:chromosome"/>
    <property type="evidence" value="ECO:0007669"/>
    <property type="project" value="InterPro"/>
</dbReference>
<dbReference type="FunFam" id="3.40.50.300:FF:000984">
    <property type="entry name" value="Chromosome partition protein Smc"/>
    <property type="match status" value="1"/>
</dbReference>
<proteinExistence type="inferred from homology"/>
<keyword evidence="10" id="KW-1185">Reference proteome</keyword>
<dbReference type="RefSeq" id="WP_114916347.1">
    <property type="nucleotide sequence ID" value="NZ_CP024848.1"/>
</dbReference>
<name>A0A345PGC4_9BACI</name>
<evidence type="ECO:0000256" key="3">
    <source>
        <dbReference type="ARBA" id="ARBA00022741"/>
    </source>
</evidence>
<sequence>MYLKRIESVGFKSFAERINLEFVPGVTAVVGPNGSGKSNIIDAIRWVLGEQSAKALRGTKMEDIIFQGSDTRKALNVAEVTLVLDNQDHTLPLDYEEVSVSRRVYRSGDSEFYINKQSCRLKDIIDLFMDSGLGREAFSIISQGKVEEILSSKPDDRRTIFEEAAGVLKYKQRKKKAEYKLAETQENLNRVEDIIHEIEQQINPLKEQAETAKKYKELKGKLKHQEISFLIAEIEQLHSGWQTLLTDIENQKSTEQNLLAAIQQKEAAILQEKKAIQKLDKEMESEQSRLLATTEHLEKYEGRKQLLHERTKHFDENKQKLDIQKNETAVKIGAMHEELIREQKQLSDIQAKRQKTKEAIKSLQAKLEISKETIFDQIEDLKADYIELLNNQAAMRNEKQSIYSQLKQITGKKDKQADKFQDLLEVREELQKKKVESEAAYKVQNESYLETMAEIKDLKHRLESARNTFQDSQSKLYKGYQYIENLKSKKEILDEMKEDYQGFFHGVKAVLKAREDNQLNHIEGAVIELIDVPKKYITAIETVLGSQAQHIIVDDDQAARNAIMWLKRTNNGRATFLPLKSIQERFITPDMEQRIKGHQGYIGLAANLVKTNEPYVRAVNHLMGHVLIAETLKDANDIARIVQRRYRVVTLDGDVVNPGGSMSGGAQKKTNQSLFTREKDIQEITEKLTAFQKKIILFEEKVQREKKLIVTSEEQLQQAEATLTVQQQALQELQSTAREVTLKLESLNENLSIYDQDKNQFMQDSNTLLSRDEQLTKELEVITTSLEAIQKEIDNLSDQEAKFKDNQEKLQNEYYQHQVVLAEQDERVKNQREKARKTQNQLEDLQEQYDTMAVELSNLVEMEQSTETAEEIDQIIKSNRLEKEEVTNSIQQKRQERTERTNYTNDLENELKEEKNKHQTFLQVIQQKEVKVNRLDVELENRLNHLQTEYTITYEKAKEMYEKAEDIQKSKQIVNELKISIEQLGAVNLGAVDEYERISGRYTFLTEQKNDLVEAKQTLYTVINEMDEEMKKRFDLTFNQIKEEFSVVFRQLFNGGHAELKLTEPKNLLDTGVDIVAQPPGKKLQNLSLLSGGERALTAIALLFAILRVRPVPFCILDEVEAALDEANVVRFAKYVKSYSEQTQFIVITHRQGTMEEADVLYGVTMQESGVSRLVSVRLEDTKELINS</sequence>
<dbReference type="SMART" id="SM00968">
    <property type="entry name" value="SMC_hinge"/>
    <property type="match status" value="1"/>
</dbReference>
<feature type="binding site" evidence="7">
    <location>
        <begin position="32"/>
        <end position="39"/>
    </location>
    <ligand>
        <name>ATP</name>
        <dbReference type="ChEBI" id="CHEBI:30616"/>
    </ligand>
</feature>
<evidence type="ECO:0000256" key="4">
    <source>
        <dbReference type="ARBA" id="ARBA00022840"/>
    </source>
</evidence>
<feature type="coiled-coil region" evidence="7">
    <location>
        <begin position="167"/>
        <end position="208"/>
    </location>
</feature>
<keyword evidence="4 7" id="KW-0067">ATP-binding</keyword>
<dbReference type="OrthoDB" id="9808768at2"/>
<evidence type="ECO:0000259" key="8">
    <source>
        <dbReference type="SMART" id="SM00968"/>
    </source>
</evidence>
<keyword evidence="3 7" id="KW-0547">Nucleotide-binding</keyword>
<dbReference type="Gene3D" id="3.40.50.300">
    <property type="entry name" value="P-loop containing nucleotide triphosphate hydrolases"/>
    <property type="match status" value="2"/>
</dbReference>
<evidence type="ECO:0000256" key="5">
    <source>
        <dbReference type="ARBA" id="ARBA00023054"/>
    </source>
</evidence>
<dbReference type="KEGG" id="ocn:CUC15_09025"/>
<feature type="coiled-coil region" evidence="7">
    <location>
        <begin position="681"/>
        <end position="924"/>
    </location>
</feature>
<dbReference type="GO" id="GO:0006260">
    <property type="term" value="P:DNA replication"/>
    <property type="evidence" value="ECO:0007669"/>
    <property type="project" value="UniProtKB-UniRule"/>
</dbReference>
<dbReference type="PIRSF" id="PIRSF005719">
    <property type="entry name" value="SMC"/>
    <property type="match status" value="1"/>
</dbReference>
<dbReference type="Pfam" id="PF02463">
    <property type="entry name" value="SMC_N"/>
    <property type="match status" value="2"/>
</dbReference>
<feature type="domain" description="SMC hinge" evidence="8">
    <location>
        <begin position="520"/>
        <end position="639"/>
    </location>
</feature>
<comment type="subcellular location">
    <subcellularLocation>
        <location evidence="1 7">Cytoplasm</location>
    </subcellularLocation>
</comment>
<keyword evidence="6 7" id="KW-0238">DNA-binding</keyword>
<dbReference type="InterPro" id="IPR011890">
    <property type="entry name" value="SMC_prok"/>
</dbReference>
<dbReference type="SUPFAM" id="SSF52540">
    <property type="entry name" value="P-loop containing nucleoside triphosphate hydrolases"/>
    <property type="match status" value="1"/>
</dbReference>
<dbReference type="InterPro" id="IPR024704">
    <property type="entry name" value="SMC"/>
</dbReference>
<dbReference type="Pfam" id="PF06470">
    <property type="entry name" value="SMC_hinge"/>
    <property type="match status" value="1"/>
</dbReference>
<dbReference type="GO" id="GO:0007062">
    <property type="term" value="P:sister chromatid cohesion"/>
    <property type="evidence" value="ECO:0007669"/>
    <property type="project" value="InterPro"/>
</dbReference>
<evidence type="ECO:0000256" key="7">
    <source>
        <dbReference type="HAMAP-Rule" id="MF_01894"/>
    </source>
</evidence>
<dbReference type="GO" id="GO:0003677">
    <property type="term" value="F:DNA binding"/>
    <property type="evidence" value="ECO:0007669"/>
    <property type="project" value="UniProtKB-UniRule"/>
</dbReference>
<dbReference type="SUPFAM" id="SSF75553">
    <property type="entry name" value="Smc hinge domain"/>
    <property type="match status" value="1"/>
</dbReference>
<dbReference type="NCBIfam" id="TIGR02168">
    <property type="entry name" value="SMC_prok_B"/>
    <property type="match status" value="1"/>
</dbReference>
<dbReference type="Proteomes" id="UP000253908">
    <property type="component" value="Chromosome"/>
</dbReference>
<protein>
    <recommendedName>
        <fullName evidence="7">Chromosome partition protein Smc</fullName>
    </recommendedName>
</protein>
<dbReference type="GO" id="GO:0030261">
    <property type="term" value="P:chromosome condensation"/>
    <property type="evidence" value="ECO:0007669"/>
    <property type="project" value="InterPro"/>
</dbReference>
<dbReference type="InterPro" id="IPR036277">
    <property type="entry name" value="SMC_hinge_sf"/>
</dbReference>
<evidence type="ECO:0000256" key="6">
    <source>
        <dbReference type="ARBA" id="ARBA00023125"/>
    </source>
</evidence>
<dbReference type="PANTHER" id="PTHR43977">
    <property type="entry name" value="STRUCTURAL MAINTENANCE OF CHROMOSOMES PROTEIN 3"/>
    <property type="match status" value="1"/>
</dbReference>
<evidence type="ECO:0000313" key="9">
    <source>
        <dbReference type="EMBL" id="AXI09054.1"/>
    </source>
</evidence>
<dbReference type="GO" id="GO:0007059">
    <property type="term" value="P:chromosome segregation"/>
    <property type="evidence" value="ECO:0007669"/>
    <property type="project" value="UniProtKB-UniRule"/>
</dbReference>